<dbReference type="GO" id="GO:0044611">
    <property type="term" value="C:nuclear pore inner ring"/>
    <property type="evidence" value="ECO:0007669"/>
    <property type="project" value="TreeGrafter"/>
</dbReference>
<evidence type="ECO:0000256" key="4">
    <source>
        <dbReference type="ARBA" id="ARBA00023242"/>
    </source>
</evidence>
<reference evidence="5 6" key="1">
    <citation type="journal article" date="2018" name="Sci. Rep.">
        <title>Comparative genomics provides insights into the lifestyle and reveals functional heterogeneity of dark septate endophytic fungi.</title>
        <authorList>
            <person name="Knapp D.G."/>
            <person name="Nemeth J.B."/>
            <person name="Barry K."/>
            <person name="Hainaut M."/>
            <person name="Henrissat B."/>
            <person name="Johnson J."/>
            <person name="Kuo A."/>
            <person name="Lim J.H.P."/>
            <person name="Lipzen A."/>
            <person name="Nolan M."/>
            <person name="Ohm R.A."/>
            <person name="Tamas L."/>
            <person name="Grigoriev I.V."/>
            <person name="Spatafora J.W."/>
            <person name="Nagy L.G."/>
            <person name="Kovacs G.M."/>
        </authorList>
    </citation>
    <scope>NUCLEOTIDE SEQUENCE [LARGE SCALE GENOMIC DNA]</scope>
    <source>
        <strain evidence="5 6">DSE2036</strain>
    </source>
</reference>
<comment type="subcellular location">
    <subcellularLocation>
        <location evidence="1">Nucleus</location>
    </subcellularLocation>
</comment>
<keyword evidence="6" id="KW-1185">Reference proteome</keyword>
<keyword evidence="3" id="KW-0813">Transport</keyword>
<proteinExistence type="inferred from homology"/>
<evidence type="ECO:0000256" key="1">
    <source>
        <dbReference type="ARBA" id="ARBA00004123"/>
    </source>
</evidence>
<dbReference type="InterPro" id="IPR021827">
    <property type="entry name" value="Nup186/Nup192/Nup205"/>
</dbReference>
<dbReference type="OrthoDB" id="2019644at2759"/>
<sequence>MADDDSFQALEAIHRDLCALIDNRLPVVDRLLLNLETQLQDFKSLIDKKPKNDASRKALGEGKITVGDVEYELNEEFRQQTLEMAEALDLDEMEAAAYMVGAQAEATELDRSQLQTAVIRFHRRRELVLLCLRMLFKLALETPDPDTDQNEALKTAAAIILDVNGTQNFATAYIFWGKCLDSMSAIERWLQNIAERLQSAHVVGQVPLPGFIEIMTFQRESLTRQHENLSAICTHMAKHGYANMENLKALLAKAKTIDKHDIITIHYVPMLMSLVSHIAAESTTPTREARAFHTTLMAGRDNDPWVLRNLHAAVLAWWLAEYSGRYVDPNTGDADLANVDFDQEANARSEAFLRALDDGAFHFMLSFSQDVHPVRWYDPQKTSMISTLLQDTAVLTPESAQPEEFFRILIMEQLQVFVDSFITNMPDTLRRLKVEEDDQRRRLQLHFGQFGGEYPLHLERFLVIVSYAFDGFPEAAEDFWEDKESNLYGFLQWAAKRQPTPRIAMFCEMLRAISTGDANANAAHRFLLEEGASSAGRIRRTSSLSYTHIFNELVEFQTDIHEPKKAIQGGLYAPNQNPADQIIEPESATMLESYLRLLAHLCRESSLARGWLLDHPDYNLTGICFGLCADKVESGLRASAFDAISALLVGKDSVRAAAVWNNLDEWTVSGFYVGSKQNSAIAPYARDELWANLANGYDESISFVRLLHALIEPYPTDDGLNDTLPFPEGLGSARRMPGIEKYIDFVMQKVFAERSLEIQDPLQRNVLRWTCLRFMSVCLHTFNENLVVFANKSNIPVDEIIEPSSLAAYVTLHPFTRVMEWLFNDKVLKALFASSHHDSKEVDAAPTDTPLVQSLMLSIDVMDQVLKLQATYLDIVRPVLKQQTSTQGSTVANISLASFEDAILNNLQIIVDLGLYCGTGHESLTIASLQLLEKMASSRKLAISPAGFAQRTGRSKIVGILEKDNESERIGRSLSGLMKFSEDELEARNEAPGYIIKIRILDFLNNCLAAVSQRPTIAHILLGFSCGSSTVGIADGSLWSSGASLFHAILLCAVKYPDNDGETFSCWMSEVKTKCWGVLQKLWRSPLTSAVVMQELRINELLFIEAPALIPINPDTQWDGFSLGDALVSLTAGEYTPFFFETPAKALQNFLQRRAAFLDYESRELRLTVKEGMPTMRSRIQSTLLGTTIPPGEDPISNASVFDLFDFIEMSYPQMSVPSHSLVEGIDLASCLEEKDGVELYSRPLLEQVLLLKLRYLKKNGLYKDSEEEVDAQSTAIALLAAFDDWNRRAQLNHYHKEMLQSWVQLLMVTITACEFDASSRTAFILQTLQVILPKLELSYNDDLFTALQLASLGEILIRKIDFDSTAFEKTRNGDFANDRLSQLFRVALAGIHSPVSTIELREYCYQICFRYIHGTLEKATKGSLLGRHTLSTVKNCGSHLIEVVCDDAYSGQGMCKVSALLLLQALVSVAARQESKYILEALVSLNFIGVLVDNIKHIPSELKAAAAPQIPTLLSYYESSLALLLRICQTRLGAAYVLNASLFSSIRESRIFDVDPDIGLEFDNPNALKKYYELMLSVLRVVNAAVIARGRQNDQTVFQAREFLKQSRHSMVAIFKRSVNVGSGLGQDQELIKDLNELVDCFTVLVDMTGFLEYEDSSTQRKERANMFS</sequence>
<dbReference type="STRING" id="97972.A0A2V1DDU6"/>
<evidence type="ECO:0000313" key="6">
    <source>
        <dbReference type="Proteomes" id="UP000244855"/>
    </source>
</evidence>
<dbReference type="PANTHER" id="PTHR31344">
    <property type="entry name" value="NUCLEAR PORE COMPLEX PROTEIN NUP205"/>
    <property type="match status" value="1"/>
</dbReference>
<keyword evidence="4" id="KW-0539">Nucleus</keyword>
<comment type="similarity">
    <text evidence="2">Belongs to the NUP186/NUP192/NUP205 family.</text>
</comment>
<name>A0A2V1DDU6_9PLEO</name>
<protein>
    <recommendedName>
        <fullName evidence="7">Nuclear pore complex subunit Nup192</fullName>
    </recommendedName>
</protein>
<dbReference type="PANTHER" id="PTHR31344:SF0">
    <property type="entry name" value="NUCLEAR PORE COMPLEX PROTEIN NUP205"/>
    <property type="match status" value="1"/>
</dbReference>
<evidence type="ECO:0000313" key="5">
    <source>
        <dbReference type="EMBL" id="PVH96336.1"/>
    </source>
</evidence>
<evidence type="ECO:0000256" key="2">
    <source>
        <dbReference type="ARBA" id="ARBA00005892"/>
    </source>
</evidence>
<evidence type="ECO:0000256" key="3">
    <source>
        <dbReference type="ARBA" id="ARBA00022448"/>
    </source>
</evidence>
<accession>A0A2V1DDU6</accession>
<dbReference type="Pfam" id="PF11894">
    <property type="entry name" value="Nup192"/>
    <property type="match status" value="1"/>
</dbReference>
<dbReference type="Proteomes" id="UP000244855">
    <property type="component" value="Unassembled WGS sequence"/>
</dbReference>
<dbReference type="EMBL" id="KZ805467">
    <property type="protein sequence ID" value="PVH96336.1"/>
    <property type="molecule type" value="Genomic_DNA"/>
</dbReference>
<dbReference type="GO" id="GO:0006999">
    <property type="term" value="P:nuclear pore organization"/>
    <property type="evidence" value="ECO:0007669"/>
    <property type="project" value="TreeGrafter"/>
</dbReference>
<organism evidence="5 6">
    <name type="scientific">Periconia macrospinosa</name>
    <dbReference type="NCBI Taxonomy" id="97972"/>
    <lineage>
        <taxon>Eukaryota</taxon>
        <taxon>Fungi</taxon>
        <taxon>Dikarya</taxon>
        <taxon>Ascomycota</taxon>
        <taxon>Pezizomycotina</taxon>
        <taxon>Dothideomycetes</taxon>
        <taxon>Pleosporomycetidae</taxon>
        <taxon>Pleosporales</taxon>
        <taxon>Massarineae</taxon>
        <taxon>Periconiaceae</taxon>
        <taxon>Periconia</taxon>
    </lineage>
</organism>
<evidence type="ECO:0008006" key="7">
    <source>
        <dbReference type="Google" id="ProtNLM"/>
    </source>
</evidence>
<gene>
    <name evidence="5" type="ORF">DM02DRAFT_617320</name>
</gene>
<dbReference type="GO" id="GO:0017056">
    <property type="term" value="F:structural constituent of nuclear pore"/>
    <property type="evidence" value="ECO:0007669"/>
    <property type="project" value="TreeGrafter"/>
</dbReference>